<dbReference type="Proteomes" id="UP000322144">
    <property type="component" value="Segment"/>
</dbReference>
<evidence type="ECO:0000313" key="2">
    <source>
        <dbReference type="Proteomes" id="UP000322144"/>
    </source>
</evidence>
<dbReference type="GeneID" id="77937090"/>
<dbReference type="EMBL" id="MN103543">
    <property type="protein sequence ID" value="QEM42069.1"/>
    <property type="molecule type" value="Genomic_DNA"/>
</dbReference>
<evidence type="ECO:0000313" key="1">
    <source>
        <dbReference type="EMBL" id="QEM42069.1"/>
    </source>
</evidence>
<name>A0A5C1K8D8_9CAUD</name>
<protein>
    <submittedName>
        <fullName evidence="1">Uncharacterized protein</fullName>
    </submittedName>
</protein>
<reference evidence="1 2" key="1">
    <citation type="submission" date="2019-06" db="EMBL/GenBank/DDBJ databases">
        <title>A distant relative of Phikzvirus genus phages from a therapeutic phage collection.</title>
        <authorList>
            <person name="Hejnowicz M.S."/>
            <person name="Dabrowski K."/>
            <person name="Gawor J."/>
            <person name="Weber-Dabrowska B."/>
            <person name="Gromadka R."/>
            <person name="Lobocka M.B."/>
        </authorList>
    </citation>
    <scope>NUCLEOTIDE SEQUENCE [LARGE SCALE GENOMIC DNA]</scope>
</reference>
<accession>A0A5C1K8D8</accession>
<keyword evidence="2" id="KW-1185">Reference proteome</keyword>
<dbReference type="RefSeq" id="YP_010661080.1">
    <property type="nucleotide sequence ID" value="NC_070882.1"/>
</dbReference>
<sequence length="119" mass="13736">MVFNWDTSGANSIRNLMLPVQSPYYMKVSTEDGRDLLWFVRKRGEKIAEWVTSYVNEELVRWKDFKTAQLMLAHVTTQPDLPKLILAMGETPGNYKVKLVYLRDHEIAASTTISIAKEE</sequence>
<dbReference type="KEGG" id="vg:77937090"/>
<organism evidence="1 2">
    <name type="scientific">Pseudomonas phage vB_PaeM_PS119XW</name>
    <dbReference type="NCBI Taxonomy" id="2601632"/>
    <lineage>
        <taxon>Viruses</taxon>
        <taxon>Duplodnaviria</taxon>
        <taxon>Heunggongvirae</taxon>
        <taxon>Uroviricota</taxon>
        <taxon>Caudoviricetes</taxon>
        <taxon>Chimalliviridae</taxon>
        <taxon>Pawinskivirus</taxon>
        <taxon>Pawinskivirus PS119XW</taxon>
    </lineage>
</organism>
<proteinExistence type="predicted"/>